<gene>
    <name evidence="1" type="ORF">F5891DRAFT_1135079</name>
</gene>
<dbReference type="EMBL" id="JABBWK010000001">
    <property type="protein sequence ID" value="KAG1908918.1"/>
    <property type="molecule type" value="Genomic_DNA"/>
</dbReference>
<dbReference type="RefSeq" id="XP_041234493.1">
    <property type="nucleotide sequence ID" value="XM_041364786.1"/>
</dbReference>
<dbReference type="GeneID" id="64659084"/>
<dbReference type="AlphaFoldDB" id="A0AAD4EMI1"/>
<dbReference type="Proteomes" id="UP001195769">
    <property type="component" value="Unassembled WGS sequence"/>
</dbReference>
<keyword evidence="2" id="KW-1185">Reference proteome</keyword>
<organism evidence="1 2">
    <name type="scientific">Suillus fuscotomentosus</name>
    <dbReference type="NCBI Taxonomy" id="1912939"/>
    <lineage>
        <taxon>Eukaryota</taxon>
        <taxon>Fungi</taxon>
        <taxon>Dikarya</taxon>
        <taxon>Basidiomycota</taxon>
        <taxon>Agaricomycotina</taxon>
        <taxon>Agaricomycetes</taxon>
        <taxon>Agaricomycetidae</taxon>
        <taxon>Boletales</taxon>
        <taxon>Suillineae</taxon>
        <taxon>Suillaceae</taxon>
        <taxon>Suillus</taxon>
    </lineage>
</organism>
<accession>A0AAD4EMI1</accession>
<name>A0AAD4EMI1_9AGAM</name>
<evidence type="ECO:0000313" key="2">
    <source>
        <dbReference type="Proteomes" id="UP001195769"/>
    </source>
</evidence>
<protein>
    <submittedName>
        <fullName evidence="1">Uncharacterized protein</fullName>
    </submittedName>
</protein>
<reference evidence="1" key="1">
    <citation type="journal article" date="2020" name="New Phytol.">
        <title>Comparative genomics reveals dynamic genome evolution in host specialist ectomycorrhizal fungi.</title>
        <authorList>
            <person name="Lofgren L.A."/>
            <person name="Nguyen N.H."/>
            <person name="Vilgalys R."/>
            <person name="Ruytinx J."/>
            <person name="Liao H.L."/>
            <person name="Branco S."/>
            <person name="Kuo A."/>
            <person name="LaButti K."/>
            <person name="Lipzen A."/>
            <person name="Andreopoulos W."/>
            <person name="Pangilinan J."/>
            <person name="Riley R."/>
            <person name="Hundley H."/>
            <person name="Na H."/>
            <person name="Barry K."/>
            <person name="Grigoriev I.V."/>
            <person name="Stajich J.E."/>
            <person name="Kennedy P.G."/>
        </authorList>
    </citation>
    <scope>NUCLEOTIDE SEQUENCE</scope>
    <source>
        <strain evidence="1">FC203</strain>
    </source>
</reference>
<comment type="caution">
    <text evidence="1">The sequence shown here is derived from an EMBL/GenBank/DDBJ whole genome shotgun (WGS) entry which is preliminary data.</text>
</comment>
<evidence type="ECO:0000313" key="1">
    <source>
        <dbReference type="EMBL" id="KAG1908918.1"/>
    </source>
</evidence>
<sequence>MVDESPPAQYAIELAVSGLEDGKRRSLVSAASRLALLKERNEHWETLQWVESRDLPLLQDDIEWQLYGGVLAQSNLLGTMRLYQLPSQYRNIPASSWRIPLLSNTEDFTMDPAQDLLVLVEKPILIPAHNNTKSYMQIRIHPRSLSTGHAHPSAVKVIDYRLYMQSAKLEMELSIQTCSKILAILFIVEDNISELMVWNWQTGELTLRSSSRDITTFAFLTPHLLLVGTVMDETGVTEPRLFVLDISKPSTKKVALTNDCVCVFGFPSFDFVVSPVTILIRSDPSPGCKPNSEAHVPFSIAHGQRLFLITTWVEEKQETVSYDLFVPENVLLSSVMALPPQTRRHVINWNEWGPTGTRFLKSPPHPHVWTGNVFGSKFVSFVTDTAGRSSQTLQIWDFNQLAIKRAAALGFEKEDMRLVNDTTVIKDKVFARRVRTSLPYTITTRTLPPPRSPGEPTFTNAMLDEDTIVLVDCDYRRLRVLTF</sequence>
<proteinExistence type="predicted"/>